<evidence type="ECO:0000313" key="2">
    <source>
        <dbReference type="Proteomes" id="UP001162483"/>
    </source>
</evidence>
<comment type="caution">
    <text evidence="1">The sequence shown here is derived from an EMBL/GenBank/DDBJ whole genome shotgun (WGS) entry which is preliminary data.</text>
</comment>
<organism evidence="1 2">
    <name type="scientific">Staurois parvus</name>
    <dbReference type="NCBI Taxonomy" id="386267"/>
    <lineage>
        <taxon>Eukaryota</taxon>
        <taxon>Metazoa</taxon>
        <taxon>Chordata</taxon>
        <taxon>Craniata</taxon>
        <taxon>Vertebrata</taxon>
        <taxon>Euteleostomi</taxon>
        <taxon>Amphibia</taxon>
        <taxon>Batrachia</taxon>
        <taxon>Anura</taxon>
        <taxon>Neobatrachia</taxon>
        <taxon>Ranoidea</taxon>
        <taxon>Ranidae</taxon>
        <taxon>Staurois</taxon>
    </lineage>
</organism>
<evidence type="ECO:0000313" key="1">
    <source>
        <dbReference type="EMBL" id="CAI9615390.1"/>
    </source>
</evidence>
<dbReference type="EMBL" id="CATNWA010019860">
    <property type="protein sequence ID" value="CAI9615390.1"/>
    <property type="molecule type" value="Genomic_DNA"/>
</dbReference>
<proteinExistence type="predicted"/>
<name>A0ABN9H4W4_9NEOB</name>
<accession>A0ABN9H4W4</accession>
<dbReference type="Proteomes" id="UP001162483">
    <property type="component" value="Unassembled WGS sequence"/>
</dbReference>
<keyword evidence="2" id="KW-1185">Reference proteome</keyword>
<sequence>MTLVFYLSSTDASTLYPCQLQQSFILSPTPTKPNGSSSTDTNALFPLLTPMFYSSTFSDTIVLFLHFLQLIPVFYSYPNDTCALPFTL</sequence>
<reference evidence="1" key="1">
    <citation type="submission" date="2023-05" db="EMBL/GenBank/DDBJ databases">
        <authorList>
            <person name="Stuckert A."/>
        </authorList>
    </citation>
    <scope>NUCLEOTIDE SEQUENCE</scope>
</reference>
<protein>
    <submittedName>
        <fullName evidence="1">Uncharacterized protein</fullName>
    </submittedName>
</protein>
<gene>
    <name evidence="1" type="ORF">SPARVUS_LOCUS15222406</name>
</gene>